<comment type="caution">
    <text evidence="2">The sequence shown here is derived from an EMBL/GenBank/DDBJ whole genome shotgun (WGS) entry which is preliminary data.</text>
</comment>
<keyword evidence="1" id="KW-1133">Transmembrane helix</keyword>
<dbReference type="Proteomes" id="UP001596098">
    <property type="component" value="Unassembled WGS sequence"/>
</dbReference>
<dbReference type="PIRSF" id="PIRSF016660">
    <property type="entry name" value="YedI"/>
    <property type="match status" value="1"/>
</dbReference>
<feature type="transmembrane region" description="Helical" evidence="1">
    <location>
        <begin position="217"/>
        <end position="243"/>
    </location>
</feature>
<keyword evidence="3" id="KW-1185">Reference proteome</keyword>
<protein>
    <submittedName>
        <fullName evidence="2">DUF808 domain-containing protein</fullName>
    </submittedName>
</protein>
<dbReference type="InterPro" id="IPR008526">
    <property type="entry name" value="YedI"/>
</dbReference>
<keyword evidence="1" id="KW-0472">Membrane</keyword>
<feature type="transmembrane region" description="Helical" evidence="1">
    <location>
        <begin position="174"/>
        <end position="196"/>
    </location>
</feature>
<dbReference type="Pfam" id="PF05661">
    <property type="entry name" value="DUF808"/>
    <property type="match status" value="1"/>
</dbReference>
<feature type="transmembrane region" description="Helical" evidence="1">
    <location>
        <begin position="284"/>
        <end position="306"/>
    </location>
</feature>
<name>A0ABW1R1J8_9ACTN</name>
<proteinExistence type="predicted"/>
<dbReference type="RefSeq" id="WP_128219850.1">
    <property type="nucleotide sequence ID" value="NZ_CP034929.1"/>
</dbReference>
<evidence type="ECO:0000313" key="3">
    <source>
        <dbReference type="Proteomes" id="UP001596098"/>
    </source>
</evidence>
<dbReference type="PANTHER" id="PTHR30503:SF3">
    <property type="entry name" value="INNER MEMBRANE PROTEIN YEDI"/>
    <property type="match status" value="1"/>
</dbReference>
<gene>
    <name evidence="2" type="ORF">ACFPWU_12450</name>
</gene>
<accession>A0ABW1R1J8</accession>
<keyword evidence="1" id="KW-0812">Transmembrane</keyword>
<organism evidence="2 3">
    <name type="scientific">Nocardioides yefusunii</name>
    <dbReference type="NCBI Taxonomy" id="2500546"/>
    <lineage>
        <taxon>Bacteria</taxon>
        <taxon>Bacillati</taxon>
        <taxon>Actinomycetota</taxon>
        <taxon>Actinomycetes</taxon>
        <taxon>Propionibacteriales</taxon>
        <taxon>Nocardioidaceae</taxon>
        <taxon>Nocardioides</taxon>
    </lineage>
</organism>
<dbReference type="PANTHER" id="PTHR30503">
    <property type="entry name" value="INNER MEMBRANE PROTEIN YEDI"/>
    <property type="match status" value="1"/>
</dbReference>
<evidence type="ECO:0000313" key="2">
    <source>
        <dbReference type="EMBL" id="MFC6154471.1"/>
    </source>
</evidence>
<evidence type="ECO:0000256" key="1">
    <source>
        <dbReference type="SAM" id="Phobius"/>
    </source>
</evidence>
<feature type="transmembrane region" description="Helical" evidence="1">
    <location>
        <begin position="76"/>
        <end position="107"/>
    </location>
</feature>
<reference evidence="3" key="1">
    <citation type="journal article" date="2019" name="Int. J. Syst. Evol. Microbiol.">
        <title>The Global Catalogue of Microorganisms (GCM) 10K type strain sequencing project: providing services to taxonomists for standard genome sequencing and annotation.</title>
        <authorList>
            <consortium name="The Broad Institute Genomics Platform"/>
            <consortium name="The Broad Institute Genome Sequencing Center for Infectious Disease"/>
            <person name="Wu L."/>
            <person name="Ma J."/>
        </authorList>
    </citation>
    <scope>NUCLEOTIDE SEQUENCE [LARGE SCALE GENOMIC DNA]</scope>
    <source>
        <strain evidence="3">DFY28</strain>
    </source>
</reference>
<dbReference type="EMBL" id="JBHSQI010000006">
    <property type="protein sequence ID" value="MFC6154471.1"/>
    <property type="molecule type" value="Genomic_DNA"/>
</dbReference>
<sequence>MAGGLFALLDDVAALAKLAAASLDDVGAAAAKASSKAAGVVIDDAAVTPQYVQGLAASREVPIVASIAKGSIRNKLLIILPAALLLSEFASWLLTPILMCGGTYLAFEGAHKVWEKLRHRDQETSASDLVDDARTAPDEKKIIGGAVRTDLILSAEIMVIALNEVADQAFWSRLVVLFVVAVAMTVVVYGAVALIVKADDFGLMLAQKARTSAARRFGLGLVRSMPAVMATISAVGTVAMLWVGGHILLVGVDELGWHWPYSLVHDLQHEVEHAVPFAVGAFGWLTNTACSAVVGLLVGAVVVTLLNVLGVGHGAHADADAHEGADLTADDAAGDQH</sequence>